<organism evidence="2 3">
    <name type="scientific">Shouchella clausii (strain KSM-K16)</name>
    <name type="common">Alkalihalobacillus clausii</name>
    <dbReference type="NCBI Taxonomy" id="66692"/>
    <lineage>
        <taxon>Bacteria</taxon>
        <taxon>Bacillati</taxon>
        <taxon>Bacillota</taxon>
        <taxon>Bacilli</taxon>
        <taxon>Bacillales</taxon>
        <taxon>Bacillaceae</taxon>
        <taxon>Shouchella</taxon>
    </lineage>
</organism>
<gene>
    <name evidence="2" type="ordered locus">ABC3158</name>
</gene>
<reference evidence="2 3" key="1">
    <citation type="journal article" date="1994" name="J. Ferment. Bioeng.">
        <title>Molecular cloning and nucleotide sequence of the gene for an alkaline protease from the alkalophilic Bacillus sp. KSM-K16.</title>
        <authorList>
            <person name="Hakamada Y."/>
            <person name="Kobayashi T."/>
            <person name="Hitomi J."/>
            <person name="Kawai S."/>
            <person name="Ito S."/>
        </authorList>
    </citation>
    <scope>NUCLEOTIDE SEQUENCE [LARGE SCALE GENOMIC DNA]</scope>
    <source>
        <strain evidence="2 3">KSM-K16</strain>
    </source>
</reference>
<keyword evidence="1" id="KW-0812">Transmembrane</keyword>
<evidence type="ECO:0000313" key="3">
    <source>
        <dbReference type="Proteomes" id="UP000001168"/>
    </source>
</evidence>
<sequence>MRQVRYMEEPTTSMTFWNKIQAFLLMPLYMMAVSLSLYFVTSLTFIKAEGVITILILTIGFCWVYVPISNKFHFNTLYYQDKSMSIKEKVKKNSRAIAEYSIVAAFFAGIAFLYHFTQ</sequence>
<feature type="transmembrane region" description="Helical" evidence="1">
    <location>
        <begin position="20"/>
        <end position="39"/>
    </location>
</feature>
<protein>
    <submittedName>
        <fullName evidence="2">Uncharacterized protein</fullName>
    </submittedName>
</protein>
<evidence type="ECO:0000313" key="2">
    <source>
        <dbReference type="EMBL" id="BAD65692.1"/>
    </source>
</evidence>
<dbReference type="STRING" id="66692.ABC3158"/>
<reference evidence="2 3" key="2">
    <citation type="journal article" date="1995" name="Appl. Microbiol. Biotechnol.">
        <title>Purification and properties of an alkaline protease from alkalophilic Bacillus sp. KSM-K16.</title>
        <authorList>
            <person name="Kobayashi T."/>
            <person name="Hakamada Y."/>
            <person name="Adachi S."/>
            <person name="Hitomi J."/>
            <person name="Yoshimatsu T."/>
            <person name="Koike K."/>
            <person name="Kawai S."/>
            <person name="Ito S."/>
        </authorList>
    </citation>
    <scope>NUCLEOTIDE SEQUENCE [LARGE SCALE GENOMIC DNA]</scope>
    <source>
        <strain evidence="2 3">KSM-K16</strain>
    </source>
</reference>
<name>Q5WD68_SHOC1</name>
<proteinExistence type="predicted"/>
<dbReference type="EMBL" id="AP006627">
    <property type="protein sequence ID" value="BAD65692.1"/>
    <property type="molecule type" value="Genomic_DNA"/>
</dbReference>
<reference evidence="2 3" key="5">
    <citation type="journal article" date="2007" name="Extremophiles">
        <title>Intragenomic diversity of the V1 regions of 16S rRNA genes in high-alkaline protease-producing Bacillus clausii spp.</title>
        <authorList>
            <person name="Kageyama Y."/>
            <person name="Takaki Y."/>
            <person name="Shimamura S."/>
            <person name="Nishi S."/>
            <person name="Nogi Y."/>
            <person name="Uchimura K."/>
            <person name="Kobayashi T."/>
            <person name="Hitomi J."/>
            <person name="Ozaki K."/>
            <person name="Kawai S."/>
            <person name="Ito S."/>
            <person name="Horikoshi K."/>
        </authorList>
    </citation>
    <scope>NUCLEOTIDE SEQUENCE [LARGE SCALE GENOMIC DNA]</scope>
    <source>
        <strain evidence="2 3">KSM-K16</strain>
    </source>
</reference>
<feature type="transmembrane region" description="Helical" evidence="1">
    <location>
        <begin position="45"/>
        <end position="66"/>
    </location>
</feature>
<keyword evidence="1" id="KW-1133">Transmembrane helix</keyword>
<feature type="transmembrane region" description="Helical" evidence="1">
    <location>
        <begin position="97"/>
        <end position="116"/>
    </location>
</feature>
<dbReference type="Proteomes" id="UP000001168">
    <property type="component" value="Chromosome"/>
</dbReference>
<dbReference type="AlphaFoldDB" id="Q5WD68"/>
<dbReference type="KEGG" id="bcl:ABC3158"/>
<reference evidence="2 3" key="3">
    <citation type="journal article" date="1997" name="Protein Eng.">
        <title>High-resolution crystal structure of M-protease: phylogeny aided analysis of the high-alkaline adaptation mechanism.</title>
        <authorList>
            <person name="Shirai T."/>
            <person name="Suzuki A."/>
            <person name="Yamane T."/>
            <person name="Ashida T."/>
            <person name="Kobayashi T."/>
            <person name="Ito S."/>
        </authorList>
    </citation>
    <scope>NUCLEOTIDE SEQUENCE [LARGE SCALE GENOMIC DNA]</scope>
    <source>
        <strain evidence="2 3">KSM-K16</strain>
    </source>
</reference>
<reference evidence="3" key="4">
    <citation type="submission" date="2003-10" db="EMBL/GenBank/DDBJ databases">
        <title>The complete genome sequence of the alkaliphilic Bacillus clausii KSM-K16.</title>
        <authorList>
            <person name="Takaki Y."/>
            <person name="Kageyama Y."/>
            <person name="Shimamura S."/>
            <person name="Suzuki H."/>
            <person name="Nishi S."/>
            <person name="Hatada Y."/>
            <person name="Kawai S."/>
            <person name="Ito S."/>
            <person name="Horikoshi K."/>
        </authorList>
    </citation>
    <scope>NUCLEOTIDE SEQUENCE [LARGE SCALE GENOMIC DNA]</scope>
    <source>
        <strain evidence="3">KSM-K16</strain>
    </source>
</reference>
<dbReference type="HOGENOM" id="CLU_2068422_0_0_9"/>
<accession>Q5WD68</accession>
<keyword evidence="1" id="KW-0472">Membrane</keyword>
<keyword evidence="3" id="KW-1185">Reference proteome</keyword>
<evidence type="ECO:0000256" key="1">
    <source>
        <dbReference type="SAM" id="Phobius"/>
    </source>
</evidence>